<sequence length="145" mass="16631">MLKKTNTFKIAFFLAALMVIYLLFQVFFKPDYLNIAEAKPELYLSADTLISHFRAGDQKFLKIESIVEIEGSIKEINTINNRFTILLKGKEHDSSSVICDMQANQNKYLSTLKPKDTIRLKGVFKGFLKDAVFLNCVISDRKINE</sequence>
<name>A0A316L062_9FLAO</name>
<keyword evidence="1" id="KW-0472">Membrane</keyword>
<dbReference type="OrthoDB" id="673558at2"/>
<evidence type="ECO:0000313" key="2">
    <source>
        <dbReference type="EMBL" id="PWL38688.1"/>
    </source>
</evidence>
<dbReference type="RefSeq" id="WP_109662808.1">
    <property type="nucleotide sequence ID" value="NZ_QGEG01000002.1"/>
</dbReference>
<keyword evidence="1" id="KW-1133">Transmembrane helix</keyword>
<accession>A0A316L062</accession>
<gene>
    <name evidence="2" type="ORF">DKG77_10590</name>
</gene>
<feature type="transmembrane region" description="Helical" evidence="1">
    <location>
        <begin position="7"/>
        <end position="28"/>
    </location>
</feature>
<comment type="caution">
    <text evidence="2">The sequence shown here is derived from an EMBL/GenBank/DDBJ whole genome shotgun (WGS) entry which is preliminary data.</text>
</comment>
<reference evidence="2 3" key="1">
    <citation type="submission" date="2018-05" db="EMBL/GenBank/DDBJ databases">
        <title>Complete genome sequence of Flagellimonas aquimarina ECD12 isolated from seaweed Ecklonia cava.</title>
        <authorList>
            <person name="Choi S."/>
            <person name="Seong C."/>
        </authorList>
    </citation>
    <scope>NUCLEOTIDE SEQUENCE [LARGE SCALE GENOMIC DNA]</scope>
    <source>
        <strain evidence="2 3">ECD12</strain>
    </source>
</reference>
<proteinExistence type="predicted"/>
<organism evidence="2 3">
    <name type="scientific">Flagellimonas aquimarina</name>
    <dbReference type="NCBI Taxonomy" id="2201895"/>
    <lineage>
        <taxon>Bacteria</taxon>
        <taxon>Pseudomonadati</taxon>
        <taxon>Bacteroidota</taxon>
        <taxon>Flavobacteriia</taxon>
        <taxon>Flavobacteriales</taxon>
        <taxon>Flavobacteriaceae</taxon>
        <taxon>Flagellimonas</taxon>
    </lineage>
</organism>
<evidence type="ECO:0008006" key="4">
    <source>
        <dbReference type="Google" id="ProtNLM"/>
    </source>
</evidence>
<protein>
    <recommendedName>
        <fullName evidence="4">tRNA_anti-like</fullName>
    </recommendedName>
</protein>
<dbReference type="InterPro" id="IPR024422">
    <property type="entry name" value="Protein_unknown_function_OB"/>
</dbReference>
<evidence type="ECO:0000313" key="3">
    <source>
        <dbReference type="Proteomes" id="UP000245762"/>
    </source>
</evidence>
<keyword evidence="3" id="KW-1185">Reference proteome</keyword>
<dbReference type="Proteomes" id="UP000245762">
    <property type="component" value="Unassembled WGS sequence"/>
</dbReference>
<dbReference type="Pfam" id="PF12869">
    <property type="entry name" value="tRNA_anti-like"/>
    <property type="match status" value="1"/>
</dbReference>
<dbReference type="EMBL" id="QGEG01000002">
    <property type="protein sequence ID" value="PWL38688.1"/>
    <property type="molecule type" value="Genomic_DNA"/>
</dbReference>
<evidence type="ECO:0000256" key="1">
    <source>
        <dbReference type="SAM" id="Phobius"/>
    </source>
</evidence>
<keyword evidence="1" id="KW-0812">Transmembrane</keyword>
<dbReference type="AlphaFoldDB" id="A0A316L062"/>